<accession>A0A1W0A730</accession>
<reference evidence="4 5" key="1">
    <citation type="journal article" date="2014" name="Genome Biol. Evol.">
        <title>The secreted proteins of Achlya hypogyna and Thraustotheca clavata identify the ancestral oomycete secretome and reveal gene acquisitions by horizontal gene transfer.</title>
        <authorList>
            <person name="Misner I."/>
            <person name="Blouin N."/>
            <person name="Leonard G."/>
            <person name="Richards T.A."/>
            <person name="Lane C.E."/>
        </authorList>
    </citation>
    <scope>NUCLEOTIDE SEQUENCE [LARGE SCALE GENOMIC DNA]</scope>
    <source>
        <strain evidence="4 5">ATCC 34112</strain>
    </source>
</reference>
<feature type="transmembrane region" description="Helical" evidence="3">
    <location>
        <begin position="652"/>
        <end position="674"/>
    </location>
</feature>
<dbReference type="SUPFAM" id="SSF52058">
    <property type="entry name" value="L domain-like"/>
    <property type="match status" value="1"/>
</dbReference>
<feature type="transmembrane region" description="Helical" evidence="3">
    <location>
        <begin position="109"/>
        <end position="130"/>
    </location>
</feature>
<evidence type="ECO:0000256" key="1">
    <source>
        <dbReference type="ARBA" id="ARBA00022614"/>
    </source>
</evidence>
<feature type="transmembrane region" description="Helical" evidence="3">
    <location>
        <begin position="801"/>
        <end position="821"/>
    </location>
</feature>
<feature type="transmembrane region" description="Helical" evidence="3">
    <location>
        <begin position="66"/>
        <end position="89"/>
    </location>
</feature>
<evidence type="ECO:0000256" key="2">
    <source>
        <dbReference type="ARBA" id="ARBA00022737"/>
    </source>
</evidence>
<dbReference type="PANTHER" id="PTHR45712:SF22">
    <property type="entry name" value="INSULIN-LIKE GROWTH FACTOR-BINDING PROTEIN COMPLEX ACID LABILE SUBUNIT"/>
    <property type="match status" value="1"/>
</dbReference>
<keyword evidence="3" id="KW-1133">Transmembrane helix</keyword>
<dbReference type="InterPro" id="IPR003591">
    <property type="entry name" value="Leu-rich_rpt_typical-subtyp"/>
</dbReference>
<sequence>MLGENIKGCLQVIEIAAQSYQAWALSYYATDLTLVFAYTTCIAINSLFSPILLFTRIGFVHVPIRLFINGILGFTVTTIFPLFTIVPIFLQKRLLPASEVSQLRNNPIWLTHTILYTRVFSASSPFALFVKITMGFLNFMTLRQLAQSVLRQCVVKHKGPQPNQIRPSTEKALMPNGPSIANLLCSGALKRNSSRILTLSQLPQSRYWNFRTSMATKALCFMLWLWGIILVIASVLLLYQSDVCPEGCLLSVTPLFYNGCHCIYFQHSCLDVECDITHFVSPDRIGSLVYYLEIHHCPLTDGVPKDVFKPFASLFALRILFSNMSTFSTPIPDSLTRLEIRYSQLQVVPTMLSLQLPPHLIYLALEGNLINDIPQNVLRSWQQIEILHLAETNVNDITFDNIINELPNLRQVSLYATKISTIPPNFFNSPSLQSAYLSSNDNFCLMKKLHQGSISPNVGTTLRTAFKLRAKLSLVSSSNSMTERSDETIQALKDCSYYPILIFCVIKHTFACIYNMVLILLILNISPAELRVIGLFSKPCTIANSTVFVLAHGYGTLDILVQLFLNCRLNKWVSLFRTISQQWRQCQKSRVFTCCLQVLEIVVQSYQVWRLSFCITNRTMVLAFIVCIIINSILSPWLLFSRVGYIHVPVRLFINGILGFTVTVMIPLLAFLPVLLQRKSLPPVQASQLRNDPFWLTSITLYTRVFSSTTALGILIKITLDTLNFLTLRQLFQSVLRHHSNKRRFNTKGPRIHQIRPAHLDNADKGKYTEAVRRNFNRVLFLTHLPQAKYWNFHSSLATRFLCFTLWLWGVVLSVASVLLISQNGICPKGCLLSVTPLFRSGCHCIYFQHSCWNNLSNISRILTLNHLGPVLYYVELSHCSLLDDVPQDILMPFTSLFALRVLFTNMSTFSTTIPDSLMRLEIRYSQLQFIPELLTKNLPPNLLHLAIEGNFISDIPLDILHSWRQIQTLHFAETLVNDTTFENIMSQLINLREISLYKTRISTIPEKFFHSPNLQSAYLSSNAISVPQGLPSSITSPLILLDLTCNPIDKMQLWPNWIVQEATNKFCETNYCSPALLTNQLCDVPCNSVLFDFDANACTPYNK</sequence>
<evidence type="ECO:0000313" key="4">
    <source>
        <dbReference type="EMBL" id="OQS06103.1"/>
    </source>
</evidence>
<dbReference type="GO" id="GO:0005615">
    <property type="term" value="C:extracellular space"/>
    <property type="evidence" value="ECO:0007669"/>
    <property type="project" value="TreeGrafter"/>
</dbReference>
<keyword evidence="1" id="KW-0433">Leucine-rich repeat</keyword>
<keyword evidence="2" id="KW-0677">Repeat</keyword>
<dbReference type="Proteomes" id="UP000243217">
    <property type="component" value="Unassembled WGS sequence"/>
</dbReference>
<proteinExistence type="predicted"/>
<keyword evidence="5" id="KW-1185">Reference proteome</keyword>
<feature type="transmembrane region" description="Helical" evidence="3">
    <location>
        <begin position="621"/>
        <end position="640"/>
    </location>
</feature>
<dbReference type="SUPFAM" id="SSF52047">
    <property type="entry name" value="RNI-like"/>
    <property type="match status" value="1"/>
</dbReference>
<comment type="caution">
    <text evidence="4">The sequence shown here is derived from an EMBL/GenBank/DDBJ whole genome shotgun (WGS) entry which is preliminary data.</text>
</comment>
<keyword evidence="3" id="KW-0812">Transmembrane</keyword>
<dbReference type="SMART" id="SM00369">
    <property type="entry name" value="LRR_TYP"/>
    <property type="match status" value="4"/>
</dbReference>
<feature type="transmembrane region" description="Helical" evidence="3">
    <location>
        <begin position="35"/>
        <end position="54"/>
    </location>
</feature>
<protein>
    <submittedName>
        <fullName evidence="4">Uncharacterized protein</fullName>
    </submittedName>
</protein>
<dbReference type="InterPro" id="IPR050333">
    <property type="entry name" value="SLRP"/>
</dbReference>
<gene>
    <name evidence="4" type="ORF">THRCLA_01848</name>
</gene>
<dbReference type="PANTHER" id="PTHR45712">
    <property type="entry name" value="AGAP008170-PA"/>
    <property type="match status" value="1"/>
</dbReference>
<dbReference type="AlphaFoldDB" id="A0A1W0A730"/>
<dbReference type="InterPro" id="IPR032675">
    <property type="entry name" value="LRR_dom_sf"/>
</dbReference>
<organism evidence="4 5">
    <name type="scientific">Thraustotheca clavata</name>
    <dbReference type="NCBI Taxonomy" id="74557"/>
    <lineage>
        <taxon>Eukaryota</taxon>
        <taxon>Sar</taxon>
        <taxon>Stramenopiles</taxon>
        <taxon>Oomycota</taxon>
        <taxon>Saprolegniomycetes</taxon>
        <taxon>Saprolegniales</taxon>
        <taxon>Achlyaceae</taxon>
        <taxon>Thraustotheca</taxon>
    </lineage>
</organism>
<name>A0A1W0A730_9STRA</name>
<evidence type="ECO:0000256" key="3">
    <source>
        <dbReference type="SAM" id="Phobius"/>
    </source>
</evidence>
<dbReference type="Gene3D" id="3.80.10.10">
    <property type="entry name" value="Ribonuclease Inhibitor"/>
    <property type="match status" value="2"/>
</dbReference>
<feature type="transmembrane region" description="Helical" evidence="3">
    <location>
        <begin position="218"/>
        <end position="239"/>
    </location>
</feature>
<keyword evidence="3" id="KW-0472">Membrane</keyword>
<dbReference type="OrthoDB" id="1055097at2759"/>
<evidence type="ECO:0000313" key="5">
    <source>
        <dbReference type="Proteomes" id="UP000243217"/>
    </source>
</evidence>
<dbReference type="EMBL" id="JNBS01000374">
    <property type="protein sequence ID" value="OQS06103.1"/>
    <property type="molecule type" value="Genomic_DNA"/>
</dbReference>
<dbReference type="SMART" id="SM00364">
    <property type="entry name" value="LRR_BAC"/>
    <property type="match status" value="4"/>
</dbReference>
<feature type="transmembrane region" description="Helical" evidence="3">
    <location>
        <begin position="694"/>
        <end position="716"/>
    </location>
</feature>